<dbReference type="InterPro" id="IPR005502">
    <property type="entry name" value="Ribosyl_crysJ1"/>
</dbReference>
<proteinExistence type="inferred from homology"/>
<evidence type="ECO:0000256" key="2">
    <source>
        <dbReference type="ARBA" id="ARBA00022801"/>
    </source>
</evidence>
<evidence type="ECO:0000313" key="10">
    <source>
        <dbReference type="Proteomes" id="UP000593571"/>
    </source>
</evidence>
<accession>A0A7J8HLT3</accession>
<evidence type="ECO:0000256" key="5">
    <source>
        <dbReference type="ARBA" id="ARBA00049773"/>
    </source>
</evidence>
<dbReference type="GO" id="GO:0003875">
    <property type="term" value="F:ADP-ribosylarginine hydrolase activity"/>
    <property type="evidence" value="ECO:0007669"/>
    <property type="project" value="UniProtKB-EC"/>
</dbReference>
<name>A0A7J8HLT3_ROUAE</name>
<keyword evidence="8" id="KW-0479">Metal-binding</keyword>
<comment type="function">
    <text evidence="3">Specifically acts as an arginine mono-ADP-ribosylhydrolase by mediating the removal of mono-ADP-ribose attached to arginine residues on proteins.</text>
</comment>
<comment type="caution">
    <text evidence="9">The sequence shown here is derived from an EMBL/GenBank/DDBJ whole genome shotgun (WGS) entry which is preliminary data.</text>
</comment>
<keyword evidence="2 9" id="KW-0378">Hydrolase</keyword>
<keyword evidence="10" id="KW-1185">Reference proteome</keyword>
<gene>
    <name evidence="9" type="ORF">HJG63_000393</name>
</gene>
<dbReference type="InterPro" id="IPR036705">
    <property type="entry name" value="Ribosyl_crysJ1_sf"/>
</dbReference>
<evidence type="ECO:0000256" key="8">
    <source>
        <dbReference type="PIRSR" id="PIRSR605502-1"/>
    </source>
</evidence>
<evidence type="ECO:0000256" key="6">
    <source>
        <dbReference type="ARBA" id="ARBA00049798"/>
    </source>
</evidence>
<feature type="binding site" evidence="8">
    <location>
        <position position="60"/>
    </location>
    <ligand>
        <name>Mg(2+)</name>
        <dbReference type="ChEBI" id="CHEBI:18420"/>
        <label>1</label>
    </ligand>
</feature>
<dbReference type="PANTHER" id="PTHR16222:SF26">
    <property type="entry name" value="ADP-RIBOSYLHYDROLASE ARH1"/>
    <property type="match status" value="1"/>
</dbReference>
<dbReference type="SUPFAM" id="SSF101478">
    <property type="entry name" value="ADP-ribosylglycohydrolase"/>
    <property type="match status" value="1"/>
</dbReference>
<dbReference type="EC" id="3.2.2.19" evidence="4"/>
<dbReference type="Pfam" id="PF03747">
    <property type="entry name" value="ADP_ribosyl_GH"/>
    <property type="match status" value="1"/>
</dbReference>
<feature type="binding site" evidence="8">
    <location>
        <position position="61"/>
    </location>
    <ligand>
        <name>Mg(2+)</name>
        <dbReference type="ChEBI" id="CHEBI:18420"/>
        <label>1</label>
    </ligand>
</feature>
<dbReference type="GO" id="GO:0046872">
    <property type="term" value="F:metal ion binding"/>
    <property type="evidence" value="ECO:0007669"/>
    <property type="project" value="UniProtKB-KW"/>
</dbReference>
<dbReference type="Gene3D" id="1.10.4080.10">
    <property type="entry name" value="ADP-ribosylation/Crystallin J1"/>
    <property type="match status" value="1"/>
</dbReference>
<sequence length="171" mass="18709">MCGGLMERYVAAMVLSAAGDALGYFNGKWEFLQNGEKIHQQLAQLGGLDAIYVEKWKVSDDTVMHLATAEALVEAGEVLDLARLYSLFARHYQDCMGDMNGRAPGSTSVHNAMLLEPDKADGWRIPFNSHEGGCGAAMRAMCIGLRFPHLSQLDTLIQVLLPRPMGKVPKT</sequence>
<evidence type="ECO:0000256" key="4">
    <source>
        <dbReference type="ARBA" id="ARBA00049725"/>
    </source>
</evidence>
<organism evidence="9 10">
    <name type="scientific">Rousettus aegyptiacus</name>
    <name type="common">Egyptian fruit bat</name>
    <name type="synonym">Pteropus aegyptiacus</name>
    <dbReference type="NCBI Taxonomy" id="9407"/>
    <lineage>
        <taxon>Eukaryota</taxon>
        <taxon>Metazoa</taxon>
        <taxon>Chordata</taxon>
        <taxon>Craniata</taxon>
        <taxon>Vertebrata</taxon>
        <taxon>Euteleostomi</taxon>
        <taxon>Mammalia</taxon>
        <taxon>Eutheria</taxon>
        <taxon>Laurasiatheria</taxon>
        <taxon>Chiroptera</taxon>
        <taxon>Yinpterochiroptera</taxon>
        <taxon>Pteropodoidea</taxon>
        <taxon>Pteropodidae</taxon>
        <taxon>Rousettinae</taxon>
        <taxon>Rousettus</taxon>
    </lineage>
</organism>
<dbReference type="EMBL" id="JACASE010000004">
    <property type="protein sequence ID" value="KAF6473098.1"/>
    <property type="molecule type" value="Genomic_DNA"/>
</dbReference>
<evidence type="ECO:0000313" key="9">
    <source>
        <dbReference type="EMBL" id="KAF6473098.1"/>
    </source>
</evidence>
<evidence type="ECO:0000256" key="1">
    <source>
        <dbReference type="ARBA" id="ARBA00010702"/>
    </source>
</evidence>
<dbReference type="PANTHER" id="PTHR16222">
    <property type="entry name" value="ADP-RIBOSYLGLYCOHYDROLASE"/>
    <property type="match status" value="1"/>
</dbReference>
<comment type="similarity">
    <text evidence="1">Belongs to the ADP-ribosylglycohydrolase family.</text>
</comment>
<dbReference type="Proteomes" id="UP000593571">
    <property type="component" value="Unassembled WGS sequence"/>
</dbReference>
<protein>
    <recommendedName>
        <fullName evidence="5">ADP-ribosylhydrolase ARH1</fullName>
        <ecNumber evidence="4">3.2.2.19</ecNumber>
    </recommendedName>
    <alternativeName>
        <fullName evidence="6">ADP-ribose-L-arginine cleaving enzyme</fullName>
    </alternativeName>
    <alternativeName>
        <fullName evidence="7">[Protein ADP-ribosylarginine] hydrolase</fullName>
    </alternativeName>
</protein>
<keyword evidence="8" id="KW-0460">Magnesium</keyword>
<evidence type="ECO:0000256" key="3">
    <source>
        <dbReference type="ARBA" id="ARBA00049582"/>
    </source>
</evidence>
<comment type="cofactor">
    <cofactor evidence="8">
        <name>Mg(2+)</name>
        <dbReference type="ChEBI" id="CHEBI:18420"/>
    </cofactor>
    <text evidence="8">Binds 2 magnesium ions per subunit.</text>
</comment>
<dbReference type="InterPro" id="IPR050792">
    <property type="entry name" value="ADP-ribosylglycohydrolase"/>
</dbReference>
<reference evidence="9 10" key="1">
    <citation type="journal article" date="2020" name="Nature">
        <title>Six reference-quality genomes reveal evolution of bat adaptations.</title>
        <authorList>
            <person name="Jebb D."/>
            <person name="Huang Z."/>
            <person name="Pippel M."/>
            <person name="Hughes G.M."/>
            <person name="Lavrichenko K."/>
            <person name="Devanna P."/>
            <person name="Winkler S."/>
            <person name="Jermiin L.S."/>
            <person name="Skirmuntt E.C."/>
            <person name="Katzourakis A."/>
            <person name="Burkitt-Gray L."/>
            <person name="Ray D.A."/>
            <person name="Sullivan K.A.M."/>
            <person name="Roscito J.G."/>
            <person name="Kirilenko B.M."/>
            <person name="Davalos L.M."/>
            <person name="Corthals A.P."/>
            <person name="Power M.L."/>
            <person name="Jones G."/>
            <person name="Ransome R.D."/>
            <person name="Dechmann D.K.N."/>
            <person name="Locatelli A.G."/>
            <person name="Puechmaille S.J."/>
            <person name="Fedrigo O."/>
            <person name="Jarvis E.D."/>
            <person name="Hiller M."/>
            <person name="Vernes S.C."/>
            <person name="Myers E.W."/>
            <person name="Teeling E.C."/>
        </authorList>
    </citation>
    <scope>NUCLEOTIDE SEQUENCE [LARGE SCALE GENOMIC DNA]</scope>
    <source>
        <strain evidence="9">MRouAeg1</strain>
        <tissue evidence="9">Muscle</tissue>
    </source>
</reference>
<feature type="binding site" evidence="8">
    <location>
        <position position="59"/>
    </location>
    <ligand>
        <name>Mg(2+)</name>
        <dbReference type="ChEBI" id="CHEBI:18420"/>
        <label>1</label>
    </ligand>
</feature>
<evidence type="ECO:0000256" key="7">
    <source>
        <dbReference type="ARBA" id="ARBA00049810"/>
    </source>
</evidence>
<dbReference type="AlphaFoldDB" id="A0A7J8HLT3"/>